<evidence type="ECO:0000256" key="10">
    <source>
        <dbReference type="ARBA" id="ARBA00023316"/>
    </source>
</evidence>
<comment type="catalytic activity">
    <reaction evidence="14">
        <text>[(1-&gt;4)-alpha-D-galacturonosyl](n) + H2O = alpha-D-galacturonate + [(1-&gt;4)-alpha-D-galacturonosyl](n-1)</text>
        <dbReference type="Rhea" id="RHEA:14117"/>
        <dbReference type="Rhea" id="RHEA-COMP:14570"/>
        <dbReference type="Rhea" id="RHEA-COMP:14572"/>
        <dbReference type="ChEBI" id="CHEBI:15377"/>
        <dbReference type="ChEBI" id="CHEBI:58658"/>
        <dbReference type="ChEBI" id="CHEBI:140523"/>
        <dbReference type="EC" id="3.2.1.67"/>
    </reaction>
</comment>
<keyword evidence="6" id="KW-1015">Disulfide bond</keyword>
<dbReference type="GO" id="GO:0000272">
    <property type="term" value="P:polysaccharide catabolic process"/>
    <property type="evidence" value="ECO:0007669"/>
    <property type="project" value="UniProtKB-KW"/>
</dbReference>
<feature type="chain" id="PRO_5017777615" description="galacturonan 1,4-alpha-galacturonidase" evidence="16">
    <location>
        <begin position="16"/>
        <end position="438"/>
    </location>
</feature>
<proteinExistence type="inferred from homology"/>
<evidence type="ECO:0000256" key="8">
    <source>
        <dbReference type="ARBA" id="ARBA00023277"/>
    </source>
</evidence>
<accession>A0A3D8RLE4</accession>
<name>A0A3D8RLE4_9HELO</name>
<gene>
    <name evidence="17" type="ORF">BP6252_06019</name>
</gene>
<dbReference type="InterPro" id="IPR011050">
    <property type="entry name" value="Pectin_lyase_fold/virulence"/>
</dbReference>
<evidence type="ECO:0000256" key="7">
    <source>
        <dbReference type="ARBA" id="ARBA00023180"/>
    </source>
</evidence>
<feature type="signal peptide" evidence="16">
    <location>
        <begin position="1"/>
        <end position="15"/>
    </location>
</feature>
<evidence type="ECO:0000256" key="13">
    <source>
        <dbReference type="ARBA" id="ARBA00038933"/>
    </source>
</evidence>
<organism evidence="17 18">
    <name type="scientific">Coleophoma cylindrospora</name>
    <dbReference type="NCBI Taxonomy" id="1849047"/>
    <lineage>
        <taxon>Eukaryota</taxon>
        <taxon>Fungi</taxon>
        <taxon>Dikarya</taxon>
        <taxon>Ascomycota</taxon>
        <taxon>Pezizomycotina</taxon>
        <taxon>Leotiomycetes</taxon>
        <taxon>Helotiales</taxon>
        <taxon>Dermateaceae</taxon>
        <taxon>Coleophoma</taxon>
    </lineage>
</organism>
<dbReference type="Proteomes" id="UP000256645">
    <property type="component" value="Unassembled WGS sequence"/>
</dbReference>
<dbReference type="AlphaFoldDB" id="A0A3D8RLE4"/>
<dbReference type="PANTHER" id="PTHR31736">
    <property type="match status" value="1"/>
</dbReference>
<keyword evidence="9 15" id="KW-0326">Glycosidase</keyword>
<dbReference type="Gene3D" id="2.160.20.10">
    <property type="entry name" value="Single-stranded right-handed beta-helix, Pectin lyase-like"/>
    <property type="match status" value="1"/>
</dbReference>
<evidence type="ECO:0000256" key="11">
    <source>
        <dbReference type="ARBA" id="ARBA00023326"/>
    </source>
</evidence>
<dbReference type="Pfam" id="PF00295">
    <property type="entry name" value="Glyco_hydro_28"/>
    <property type="match status" value="1"/>
</dbReference>
<dbReference type="GO" id="GO:0071555">
    <property type="term" value="P:cell wall organization"/>
    <property type="evidence" value="ECO:0007669"/>
    <property type="project" value="UniProtKB-KW"/>
</dbReference>
<keyword evidence="11" id="KW-0624">Polysaccharide degradation</keyword>
<comment type="caution">
    <text evidence="17">The sequence shown here is derived from an EMBL/GenBank/DDBJ whole genome shotgun (WGS) entry which is preliminary data.</text>
</comment>
<comment type="function">
    <text evidence="12">Specific in hydrolyzing the terminal glycosidic bond of polygalacturonic acid and oligogalacturonates.</text>
</comment>
<comment type="similarity">
    <text evidence="2 15">Belongs to the glycosyl hydrolase 28 family.</text>
</comment>
<evidence type="ECO:0000256" key="1">
    <source>
        <dbReference type="ARBA" id="ARBA00004613"/>
    </source>
</evidence>
<keyword evidence="5 15" id="KW-0378">Hydrolase</keyword>
<dbReference type="EMBL" id="PDLM01000006">
    <property type="protein sequence ID" value="RDW74877.1"/>
    <property type="molecule type" value="Genomic_DNA"/>
</dbReference>
<keyword evidence="3" id="KW-0964">Secreted</keyword>
<evidence type="ECO:0000256" key="2">
    <source>
        <dbReference type="ARBA" id="ARBA00008834"/>
    </source>
</evidence>
<dbReference type="EC" id="3.2.1.67" evidence="13"/>
<evidence type="ECO:0000256" key="5">
    <source>
        <dbReference type="ARBA" id="ARBA00022801"/>
    </source>
</evidence>
<evidence type="ECO:0000313" key="17">
    <source>
        <dbReference type="EMBL" id="RDW74877.1"/>
    </source>
</evidence>
<keyword evidence="7" id="KW-0325">Glycoprotein</keyword>
<keyword evidence="8" id="KW-0119">Carbohydrate metabolism</keyword>
<evidence type="ECO:0000256" key="16">
    <source>
        <dbReference type="SAM" id="SignalP"/>
    </source>
</evidence>
<evidence type="ECO:0000256" key="12">
    <source>
        <dbReference type="ARBA" id="ARBA00037312"/>
    </source>
</evidence>
<keyword evidence="10" id="KW-0961">Cell wall biogenesis/degradation</keyword>
<evidence type="ECO:0000256" key="14">
    <source>
        <dbReference type="ARBA" id="ARBA00048766"/>
    </source>
</evidence>
<evidence type="ECO:0000256" key="4">
    <source>
        <dbReference type="ARBA" id="ARBA00022729"/>
    </source>
</evidence>
<keyword evidence="18" id="KW-1185">Reference proteome</keyword>
<evidence type="ECO:0000256" key="9">
    <source>
        <dbReference type="ARBA" id="ARBA00023295"/>
    </source>
</evidence>
<dbReference type="InterPro" id="IPR000743">
    <property type="entry name" value="Glyco_hydro_28"/>
</dbReference>
<evidence type="ECO:0000256" key="3">
    <source>
        <dbReference type="ARBA" id="ARBA00022525"/>
    </source>
</evidence>
<dbReference type="STRING" id="1849047.A0A3D8RLE4"/>
<dbReference type="InterPro" id="IPR012334">
    <property type="entry name" value="Pectin_lyas_fold"/>
</dbReference>
<evidence type="ECO:0000256" key="6">
    <source>
        <dbReference type="ARBA" id="ARBA00023157"/>
    </source>
</evidence>
<dbReference type="GO" id="GO:0005576">
    <property type="term" value="C:extracellular region"/>
    <property type="evidence" value="ECO:0007669"/>
    <property type="project" value="UniProtKB-SubCell"/>
</dbReference>
<dbReference type="SUPFAM" id="SSF51126">
    <property type="entry name" value="Pectin lyase-like"/>
    <property type="match status" value="1"/>
</dbReference>
<comment type="subcellular location">
    <subcellularLocation>
        <location evidence="1">Secreted</location>
    </subcellularLocation>
</comment>
<keyword evidence="4 16" id="KW-0732">Signal</keyword>
<evidence type="ECO:0000313" key="18">
    <source>
        <dbReference type="Proteomes" id="UP000256645"/>
    </source>
</evidence>
<evidence type="ECO:0000256" key="15">
    <source>
        <dbReference type="RuleBase" id="RU361169"/>
    </source>
</evidence>
<dbReference type="GO" id="GO:0004650">
    <property type="term" value="F:polygalacturonase activity"/>
    <property type="evidence" value="ECO:0007669"/>
    <property type="project" value="InterPro"/>
</dbReference>
<protein>
    <recommendedName>
        <fullName evidence="13">galacturonan 1,4-alpha-galacturonidase</fullName>
        <ecNumber evidence="13">3.2.1.67</ecNumber>
    </recommendedName>
</protein>
<dbReference type="OrthoDB" id="187139at2759"/>
<dbReference type="GO" id="GO:0047911">
    <property type="term" value="F:galacturan 1,4-alpha-galacturonidase activity"/>
    <property type="evidence" value="ECO:0007669"/>
    <property type="project" value="UniProtKB-EC"/>
</dbReference>
<sequence length="438" mass="47178">MRFLSLTLLASAVAGFVVNQGSTCTLYPESLTHGGLPVDDVPSIHEAFNICGINGTVIFSNGTFNIATILNTTNLLNVDVILRGVLQFTDNIPYWRSHSWSVIFQNQVTAWLFGGTNVTLRGDGGWIDGHGQSWYTFSNNTANLPGRPITITVYNSTNVLIDSLTIIQPQFWAVFVWKSQNVSLTNYYTNATTNNAKYTTFNTDGFDSWNSDTILIENATITTNDDCVAAKGNTTNLYAKNVTCYGSTGMTIGSIGQYPATPDYVLNVTFEDVLCVGGLDCAYVKTWQSAALDVTTNGDAGGGGGGLVKNVTFRNFEVQDVGLPIQVTQCIYATASGQGCNTSNLALEDISWVNFTGTSKYNIAASMYCASNHPCPGIMFSDVNIDSVNATAGLPLYNTTLQTEVYQCDNIIGQNTSGIPCNHVAPAFFSQAVTKNVQ</sequence>
<dbReference type="PANTHER" id="PTHR31736:SF12">
    <property type="entry name" value="EXO-POLYGALACTURONASE, PUTATIVE-RELATED"/>
    <property type="match status" value="1"/>
</dbReference>
<reference evidence="17 18" key="1">
    <citation type="journal article" date="2018" name="IMA Fungus">
        <title>IMA Genome-F 9: Draft genome sequence of Annulohypoxylon stygium, Aspergillus mulundensis, Berkeleyomyces basicola (syn. Thielaviopsis basicola), Ceratocystis smalleyi, two Cercospora beticola strains, Coleophoma cylindrospora, Fusarium fracticaudum, Phialophora cf. hyalina, and Morchella septimelata.</title>
        <authorList>
            <person name="Wingfield B.D."/>
            <person name="Bills G.F."/>
            <person name="Dong Y."/>
            <person name="Huang W."/>
            <person name="Nel W.J."/>
            <person name="Swalarsk-Parry B.S."/>
            <person name="Vaghefi N."/>
            <person name="Wilken P.M."/>
            <person name="An Z."/>
            <person name="de Beer Z.W."/>
            <person name="De Vos L."/>
            <person name="Chen L."/>
            <person name="Duong T.A."/>
            <person name="Gao Y."/>
            <person name="Hammerbacher A."/>
            <person name="Kikkert J.R."/>
            <person name="Li Y."/>
            <person name="Li H."/>
            <person name="Li K."/>
            <person name="Li Q."/>
            <person name="Liu X."/>
            <person name="Ma X."/>
            <person name="Naidoo K."/>
            <person name="Pethybridge S.J."/>
            <person name="Sun J."/>
            <person name="Steenkamp E.T."/>
            <person name="van der Nest M.A."/>
            <person name="van Wyk S."/>
            <person name="Wingfield M.J."/>
            <person name="Xiong C."/>
            <person name="Yue Q."/>
            <person name="Zhang X."/>
        </authorList>
    </citation>
    <scope>NUCLEOTIDE SEQUENCE [LARGE SCALE GENOMIC DNA]</scope>
    <source>
        <strain evidence="17 18">BP6252</strain>
    </source>
</reference>